<gene>
    <name evidence="9" type="ORF">GMORB2_1790</name>
</gene>
<evidence type="ECO:0000256" key="3">
    <source>
        <dbReference type="ARBA" id="ARBA00022989"/>
    </source>
</evidence>
<feature type="transmembrane region" description="Helical" evidence="7">
    <location>
        <begin position="97"/>
        <end position="118"/>
    </location>
</feature>
<dbReference type="Pfam" id="PF20684">
    <property type="entry name" value="Fung_rhodopsin"/>
    <property type="match status" value="1"/>
</dbReference>
<evidence type="ECO:0000256" key="1">
    <source>
        <dbReference type="ARBA" id="ARBA00004141"/>
    </source>
</evidence>
<dbReference type="AlphaFoldDB" id="A0A9P4YSH1"/>
<dbReference type="GO" id="GO:0016020">
    <property type="term" value="C:membrane"/>
    <property type="evidence" value="ECO:0007669"/>
    <property type="project" value="UniProtKB-SubCell"/>
</dbReference>
<dbReference type="OrthoDB" id="5329176at2759"/>
<keyword evidence="10" id="KW-1185">Reference proteome</keyword>
<reference evidence="9" key="1">
    <citation type="submission" date="2020-03" db="EMBL/GenBank/DDBJ databases">
        <title>Site-based positive gene gene selection in Geosmithia morbida across the United States reveals a broad range of putative effectors and factors for local host and environmental adapation.</title>
        <authorList>
            <person name="Onufrak A."/>
            <person name="Murdoch R.W."/>
            <person name="Gazis R."/>
            <person name="Huff M."/>
            <person name="Staton M."/>
            <person name="Klingeman W."/>
            <person name="Hadziabdic D."/>
        </authorList>
    </citation>
    <scope>NUCLEOTIDE SEQUENCE</scope>
    <source>
        <strain evidence="9">1262</strain>
    </source>
</reference>
<evidence type="ECO:0000313" key="10">
    <source>
        <dbReference type="Proteomes" id="UP000749293"/>
    </source>
</evidence>
<dbReference type="PANTHER" id="PTHR33048">
    <property type="entry name" value="PTH11-LIKE INTEGRAL MEMBRANE PROTEIN (AFU_ORTHOLOGUE AFUA_5G11245)"/>
    <property type="match status" value="1"/>
</dbReference>
<feature type="region of interest" description="Disordered" evidence="6">
    <location>
        <begin position="304"/>
        <end position="324"/>
    </location>
</feature>
<dbReference type="InterPro" id="IPR049326">
    <property type="entry name" value="Rhodopsin_dom_fungi"/>
</dbReference>
<comment type="caution">
    <text evidence="9">The sequence shown here is derived from an EMBL/GenBank/DDBJ whole genome shotgun (WGS) entry which is preliminary data.</text>
</comment>
<dbReference type="Proteomes" id="UP000749293">
    <property type="component" value="Unassembled WGS sequence"/>
</dbReference>
<organism evidence="9 10">
    <name type="scientific">Geosmithia morbida</name>
    <dbReference type="NCBI Taxonomy" id="1094350"/>
    <lineage>
        <taxon>Eukaryota</taxon>
        <taxon>Fungi</taxon>
        <taxon>Dikarya</taxon>
        <taxon>Ascomycota</taxon>
        <taxon>Pezizomycotina</taxon>
        <taxon>Sordariomycetes</taxon>
        <taxon>Hypocreomycetidae</taxon>
        <taxon>Hypocreales</taxon>
        <taxon>Bionectriaceae</taxon>
        <taxon>Geosmithia</taxon>
    </lineage>
</organism>
<dbReference type="PANTHER" id="PTHR33048:SF163">
    <property type="entry name" value="INTEGRAL MEMBRANE PROTEIN (AFU_ORTHOLOGUE AFUA_8G05510)"/>
    <property type="match status" value="1"/>
</dbReference>
<name>A0A9P4YSH1_9HYPO</name>
<proteinExistence type="inferred from homology"/>
<accession>A0A9P4YSH1</accession>
<evidence type="ECO:0000259" key="8">
    <source>
        <dbReference type="Pfam" id="PF20684"/>
    </source>
</evidence>
<dbReference type="InterPro" id="IPR052337">
    <property type="entry name" value="SAT4-like"/>
</dbReference>
<evidence type="ECO:0000256" key="2">
    <source>
        <dbReference type="ARBA" id="ARBA00022692"/>
    </source>
</evidence>
<keyword evidence="3 7" id="KW-1133">Transmembrane helix</keyword>
<dbReference type="GeneID" id="55968020"/>
<evidence type="ECO:0000256" key="7">
    <source>
        <dbReference type="SAM" id="Phobius"/>
    </source>
</evidence>
<feature type="transmembrane region" description="Helical" evidence="7">
    <location>
        <begin position="192"/>
        <end position="214"/>
    </location>
</feature>
<dbReference type="EMBL" id="JAANYQ010000011">
    <property type="protein sequence ID" value="KAF4121950.1"/>
    <property type="molecule type" value="Genomic_DNA"/>
</dbReference>
<feature type="transmembrane region" description="Helical" evidence="7">
    <location>
        <begin position="266"/>
        <end position="292"/>
    </location>
</feature>
<comment type="subcellular location">
    <subcellularLocation>
        <location evidence="1">Membrane</location>
        <topology evidence="1">Multi-pass membrane protein</topology>
    </subcellularLocation>
</comment>
<keyword evidence="4 7" id="KW-0472">Membrane</keyword>
<sequence>MSTFTMVTPKLTPGQISRMDEDRSVSVIAVGTLFIVLCTVAIGLRFYARYNRRLGIELDDWSALAALLFVILYCVSCVIALPFGMGKHVWAVDPTRIWRILQIGLFNALIYFTTHFFIKLSILAFYKRIFTLRILWFRWCLIAIAIYNGGWFISSFFAALFQCYPPQYFWEQQNPALAPPPAGTCGAHNAPLVISTSALNTFGDILIFALPLAMLSKIQLNRANKLSLLGVFATGAFAIIAGIIRLTSTLSAVGLGADVTWITADIYMWTAVEGGVGLICACMPTIGPLLGLAGKKISGHVMEHTTRSQAHKVHGTPRSDAGSWNAKSMVRKSTVLSSSGSYSASSDENLELKMQSPRSIIRTDEFSVGRSSRKDDTSFETDVIIGTAITSPV</sequence>
<evidence type="ECO:0000256" key="6">
    <source>
        <dbReference type="SAM" id="MobiDB-lite"/>
    </source>
</evidence>
<dbReference type="RefSeq" id="XP_035320602.1">
    <property type="nucleotide sequence ID" value="XM_035463771.1"/>
</dbReference>
<feature type="transmembrane region" description="Helical" evidence="7">
    <location>
        <begin position="27"/>
        <end position="48"/>
    </location>
</feature>
<feature type="transmembrane region" description="Helical" evidence="7">
    <location>
        <begin position="226"/>
        <end position="246"/>
    </location>
</feature>
<evidence type="ECO:0000313" key="9">
    <source>
        <dbReference type="EMBL" id="KAF4121950.1"/>
    </source>
</evidence>
<keyword evidence="2 7" id="KW-0812">Transmembrane</keyword>
<comment type="similarity">
    <text evidence="5">Belongs to the SAT4 family.</text>
</comment>
<evidence type="ECO:0000256" key="5">
    <source>
        <dbReference type="ARBA" id="ARBA00038359"/>
    </source>
</evidence>
<evidence type="ECO:0000256" key="4">
    <source>
        <dbReference type="ARBA" id="ARBA00023136"/>
    </source>
</evidence>
<feature type="transmembrane region" description="Helical" evidence="7">
    <location>
        <begin position="139"/>
        <end position="161"/>
    </location>
</feature>
<feature type="transmembrane region" description="Helical" evidence="7">
    <location>
        <begin position="60"/>
        <end position="85"/>
    </location>
</feature>
<feature type="domain" description="Rhodopsin" evidence="8">
    <location>
        <begin position="44"/>
        <end position="290"/>
    </location>
</feature>
<protein>
    <recommendedName>
        <fullName evidence="8">Rhodopsin domain-containing protein</fullName>
    </recommendedName>
</protein>